<dbReference type="SMART" id="SM01196">
    <property type="entry name" value="FERM_C"/>
    <property type="match status" value="1"/>
</dbReference>
<dbReference type="InterPro" id="IPR001841">
    <property type="entry name" value="Znf_RING"/>
</dbReference>
<evidence type="ECO:0000256" key="2">
    <source>
        <dbReference type="ARBA" id="ARBA00004245"/>
    </source>
</evidence>
<evidence type="ECO:0000256" key="17">
    <source>
        <dbReference type="SAM" id="Coils"/>
    </source>
</evidence>
<comment type="subcellular location">
    <subcellularLocation>
        <location evidence="1">Cell projection</location>
        <location evidence="1">Cilium</location>
        <location evidence="1">Flagellum</location>
    </subcellularLocation>
    <subcellularLocation>
        <location evidence="2">Cytoplasm</location>
        <location evidence="2">Cytoskeleton</location>
    </subcellularLocation>
</comment>
<dbReference type="PROSITE" id="PS50089">
    <property type="entry name" value="ZF_RING_2"/>
    <property type="match status" value="1"/>
</dbReference>
<dbReference type="InterPro" id="IPR011029">
    <property type="entry name" value="DEATH-like_dom_sf"/>
</dbReference>
<dbReference type="Pfam" id="PF09379">
    <property type="entry name" value="FERM_N"/>
    <property type="match status" value="1"/>
</dbReference>
<keyword evidence="10" id="KW-0282">Flagellum</keyword>
<feature type="domain" description="RING-type" evidence="20">
    <location>
        <begin position="829"/>
        <end position="864"/>
    </location>
</feature>
<keyword evidence="14" id="KW-0966">Cell projection</keyword>
<dbReference type="EnsemblMetazoa" id="G22569.4">
    <property type="protein sequence ID" value="G22569.4:cds"/>
    <property type="gene ID" value="G22569"/>
</dbReference>
<dbReference type="InterPro" id="IPR019749">
    <property type="entry name" value="Band_41_domain"/>
</dbReference>
<feature type="coiled-coil region" evidence="17">
    <location>
        <begin position="256"/>
        <end position="323"/>
    </location>
</feature>
<dbReference type="InterPro" id="IPR018980">
    <property type="entry name" value="FERM_PH-like_C"/>
</dbReference>
<keyword evidence="9" id="KW-0862">Zinc</keyword>
<dbReference type="GO" id="GO:0005874">
    <property type="term" value="C:microtubule"/>
    <property type="evidence" value="ECO:0007669"/>
    <property type="project" value="UniProtKB-KW"/>
</dbReference>
<keyword evidence="7" id="KW-0479">Metal-binding</keyword>
<evidence type="ECO:0000259" key="19">
    <source>
        <dbReference type="PROSITE" id="PS50057"/>
    </source>
</evidence>
<dbReference type="Pfam" id="PF00373">
    <property type="entry name" value="FERM_M"/>
    <property type="match status" value="1"/>
</dbReference>
<dbReference type="CDD" id="cd16523">
    <property type="entry name" value="RING-HC_MYLIP"/>
    <property type="match status" value="1"/>
</dbReference>
<dbReference type="PROSITE" id="PS50057">
    <property type="entry name" value="FERM_3"/>
    <property type="match status" value="1"/>
</dbReference>
<evidence type="ECO:0000256" key="4">
    <source>
        <dbReference type="ARBA" id="ARBA00021301"/>
    </source>
</evidence>
<dbReference type="SUPFAM" id="SSF54236">
    <property type="entry name" value="Ubiquitin-like"/>
    <property type="match status" value="1"/>
</dbReference>
<dbReference type="Gene3D" id="2.30.29.30">
    <property type="entry name" value="Pleckstrin-homology domain (PH domain)/Phosphotyrosine-binding domain (PTB)"/>
    <property type="match status" value="1"/>
</dbReference>
<dbReference type="FunFam" id="1.10.1170.10:FF:000002">
    <property type="entry name" value="Baculoviral IAP repeat containing 7"/>
    <property type="match status" value="1"/>
</dbReference>
<evidence type="ECO:0000313" key="22">
    <source>
        <dbReference type="Proteomes" id="UP000005408"/>
    </source>
</evidence>
<dbReference type="InterPro" id="IPR019748">
    <property type="entry name" value="FERM_central"/>
</dbReference>
<feature type="compositionally biased region" description="Basic residues" evidence="18">
    <location>
        <begin position="1"/>
        <end position="19"/>
    </location>
</feature>
<dbReference type="InterPro" id="IPR000299">
    <property type="entry name" value="FERM_domain"/>
</dbReference>
<dbReference type="InterPro" id="IPR029071">
    <property type="entry name" value="Ubiquitin-like_domsf"/>
</dbReference>
<dbReference type="Gene3D" id="1.20.80.10">
    <property type="match status" value="1"/>
</dbReference>
<dbReference type="GO" id="GO:0031514">
    <property type="term" value="C:motile cilium"/>
    <property type="evidence" value="ECO:0007669"/>
    <property type="project" value="UniProtKB-SubCell"/>
</dbReference>
<evidence type="ECO:0000256" key="5">
    <source>
        <dbReference type="ARBA" id="ARBA00022490"/>
    </source>
</evidence>
<reference evidence="21" key="1">
    <citation type="submission" date="2022-08" db="UniProtKB">
        <authorList>
            <consortium name="EnsemblMetazoa"/>
        </authorList>
    </citation>
    <scope>IDENTIFICATION</scope>
    <source>
        <strain evidence="21">05x7-T-G4-1.051#20</strain>
    </source>
</reference>
<keyword evidence="8 16" id="KW-0863">Zinc-finger</keyword>
<evidence type="ECO:0000256" key="12">
    <source>
        <dbReference type="ARBA" id="ARBA00023069"/>
    </source>
</evidence>
<dbReference type="InterPro" id="IPR025593">
    <property type="entry name" value="GAS8_dom"/>
</dbReference>
<dbReference type="InterPro" id="IPR014352">
    <property type="entry name" value="FERM/acyl-CoA-bd_prot_sf"/>
</dbReference>
<name>A0A8W8K5X5_MAGGI</name>
<dbReference type="Proteomes" id="UP000005408">
    <property type="component" value="Unassembled WGS sequence"/>
</dbReference>
<evidence type="ECO:0000256" key="8">
    <source>
        <dbReference type="ARBA" id="ARBA00022771"/>
    </source>
</evidence>
<dbReference type="Pfam" id="PF09380">
    <property type="entry name" value="FERM_C"/>
    <property type="match status" value="1"/>
</dbReference>
<dbReference type="SUPFAM" id="SSF50729">
    <property type="entry name" value="PH domain-like"/>
    <property type="match status" value="1"/>
</dbReference>
<dbReference type="Gene3D" id="1.10.1170.10">
    <property type="entry name" value="Inhibitor Of Apoptosis Protein (2mihbC-IAP-1), Chain A"/>
    <property type="match status" value="1"/>
</dbReference>
<dbReference type="SMART" id="SM00295">
    <property type="entry name" value="B41"/>
    <property type="match status" value="1"/>
</dbReference>
<dbReference type="Gene3D" id="1.10.533.10">
    <property type="entry name" value="Death Domain, Fas"/>
    <property type="match status" value="1"/>
</dbReference>
<comment type="similarity">
    <text evidence="3">Belongs to the DRC4 family.</text>
</comment>
<evidence type="ECO:0000256" key="15">
    <source>
        <dbReference type="ARBA" id="ARBA00031568"/>
    </source>
</evidence>
<keyword evidence="6" id="KW-0493">Microtubule</keyword>
<evidence type="ECO:0000313" key="21">
    <source>
        <dbReference type="EnsemblMetazoa" id="G22569.4:cds"/>
    </source>
</evidence>
<dbReference type="Pfam" id="PF13920">
    <property type="entry name" value="zf-C3HC4_3"/>
    <property type="match status" value="1"/>
</dbReference>
<evidence type="ECO:0000256" key="13">
    <source>
        <dbReference type="ARBA" id="ARBA00023212"/>
    </source>
</evidence>
<organism evidence="21 22">
    <name type="scientific">Magallana gigas</name>
    <name type="common">Pacific oyster</name>
    <name type="synonym">Crassostrea gigas</name>
    <dbReference type="NCBI Taxonomy" id="29159"/>
    <lineage>
        <taxon>Eukaryota</taxon>
        <taxon>Metazoa</taxon>
        <taxon>Spiralia</taxon>
        <taxon>Lophotrochozoa</taxon>
        <taxon>Mollusca</taxon>
        <taxon>Bivalvia</taxon>
        <taxon>Autobranchia</taxon>
        <taxon>Pteriomorphia</taxon>
        <taxon>Ostreida</taxon>
        <taxon>Ostreoidea</taxon>
        <taxon>Ostreidae</taxon>
        <taxon>Magallana</taxon>
    </lineage>
</organism>
<dbReference type="CDD" id="cd14473">
    <property type="entry name" value="FERM_B-lobe"/>
    <property type="match status" value="1"/>
</dbReference>
<evidence type="ECO:0000256" key="1">
    <source>
        <dbReference type="ARBA" id="ARBA00004230"/>
    </source>
</evidence>
<keyword evidence="12" id="KW-0969">Cilium</keyword>
<evidence type="ECO:0000256" key="18">
    <source>
        <dbReference type="SAM" id="MobiDB-lite"/>
    </source>
</evidence>
<evidence type="ECO:0000256" key="16">
    <source>
        <dbReference type="PROSITE-ProRule" id="PRU00175"/>
    </source>
</evidence>
<proteinExistence type="inferred from homology"/>
<dbReference type="PANTHER" id="PTHR31543">
    <property type="entry name" value="DYNEIN REGULATORY COMPLEX SUBUNIT 4"/>
    <property type="match status" value="1"/>
</dbReference>
<dbReference type="GO" id="GO:0008017">
    <property type="term" value="F:microtubule binding"/>
    <property type="evidence" value="ECO:0007669"/>
    <property type="project" value="InterPro"/>
</dbReference>
<evidence type="ECO:0000256" key="11">
    <source>
        <dbReference type="ARBA" id="ARBA00023054"/>
    </source>
</evidence>
<dbReference type="CDD" id="cd17104">
    <property type="entry name" value="FERM_F1_MYLIP"/>
    <property type="match status" value="1"/>
</dbReference>
<feature type="coiled-coil region" evidence="17">
    <location>
        <begin position="172"/>
        <end position="207"/>
    </location>
</feature>
<dbReference type="Pfam" id="PF13851">
    <property type="entry name" value="GAS"/>
    <property type="match status" value="1"/>
</dbReference>
<evidence type="ECO:0000256" key="9">
    <source>
        <dbReference type="ARBA" id="ARBA00022833"/>
    </source>
</evidence>
<evidence type="ECO:0000259" key="20">
    <source>
        <dbReference type="PROSITE" id="PS50089"/>
    </source>
</evidence>
<dbReference type="InterPro" id="IPR035963">
    <property type="entry name" value="FERM_2"/>
</dbReference>
<dbReference type="GO" id="GO:0005794">
    <property type="term" value="C:Golgi apparatus"/>
    <property type="evidence" value="ECO:0007669"/>
    <property type="project" value="TreeGrafter"/>
</dbReference>
<protein>
    <recommendedName>
        <fullName evidence="4">Dynein regulatory complex subunit 4</fullName>
    </recommendedName>
    <alternativeName>
        <fullName evidence="15">Growth arrest-specific protein 8</fullName>
    </alternativeName>
</protein>
<evidence type="ECO:0000256" key="14">
    <source>
        <dbReference type="ARBA" id="ARBA00023273"/>
    </source>
</evidence>
<sequence>MPPKKKSGKKGKKGKKSGKAKTPTVIDGIPTEEMTKEQLEEHVVRLREELDREREERNYFQLERDKVNTFWEITKRQLEERKAEIRNKDREMEDAEERHQVEIKVYKQKVKHLLFEHQNNISDLKADNVCALKLAQEDHREEEKKLRKDKRGLKVTLKEEELSHEDIIKNLKKKHDEQITQLRSDFERQAREIEAKYEKKMRTLRDELDLRRKTEIHEIEERKNGQINELMKTHEKAFTDIKNYYNDITLNNLSLINTLKEQVEESKKKKQLANYEKDKETLRMTKARLKVTEEEQRALKWEHEVLEQRFEKTQDERDDLYRKFVKAIHEVQQKSNFKNLLLEKKLGALADTLEKKEAQLNEVLSASNLDPTALTVVTRKLEDVLDSKNSAIKDLQYELARVCKAHNDLLRTYEAKLTQFGIPTEELGFKPLESTVGDNKMSTTKLWCLVSQPNSVVLEVEVDLRANGQECLEKVCEKLGIDYSEKDYFGLQYRGNKGENLWLNMRNRIDRQLSGPQPFRFQLRVKFFVQPHMLLQEKTRHQFYLQICMELKEKKLLVSDEDHLVRIMALMAQAEHGNQANTEQQILSYQNLIQGIVSSSDDFLTNLAYEHANYRGMCRISAEYKVIQEVSALPGYGMEYHEAKNEANEDLVVGVGPEGVVIYDSNMTEFSRFPYPIVQKAVHNGKKCLLCVFNEDGETTHEEFKMVSCKAAVALYRSITEMHSFFRCDTINSEVFSQVSQDLKGVLASIFLKENNSVGMNYVFDVQHTFREVYDSTKRKIFMSQQSLDDQGQGHSESEMDTTYENQDVSSSFEMYKNQLQKIQEGFVCRVCMDKEISTTLCPCGHMVCCSECADRLDECPVCRTAINKIQPVFLPTPVMAANG</sequence>
<accession>A0A8W8K5X5</accession>
<keyword evidence="5" id="KW-0963">Cytoplasm</keyword>
<keyword evidence="22" id="KW-1185">Reference proteome</keyword>
<dbReference type="PANTHER" id="PTHR31543:SF0">
    <property type="entry name" value="DYNEIN REGULATORY COMPLEX SUBUNIT 4"/>
    <property type="match status" value="1"/>
</dbReference>
<dbReference type="InterPro" id="IPR011993">
    <property type="entry name" value="PH-like_dom_sf"/>
</dbReference>
<dbReference type="SUPFAM" id="SSF47031">
    <property type="entry name" value="Second domain of FERM"/>
    <property type="match status" value="1"/>
</dbReference>
<dbReference type="GO" id="GO:0048870">
    <property type="term" value="P:cell motility"/>
    <property type="evidence" value="ECO:0007669"/>
    <property type="project" value="InterPro"/>
</dbReference>
<dbReference type="InterPro" id="IPR018979">
    <property type="entry name" value="FERM_N"/>
</dbReference>
<feature type="region of interest" description="Disordered" evidence="18">
    <location>
        <begin position="1"/>
        <end position="36"/>
    </location>
</feature>
<dbReference type="Gene3D" id="3.10.20.90">
    <property type="entry name" value="Phosphatidylinositol 3-kinase Catalytic Subunit, Chain A, domain 1"/>
    <property type="match status" value="1"/>
</dbReference>
<keyword evidence="13" id="KW-0206">Cytoskeleton</keyword>
<evidence type="ECO:0000256" key="10">
    <source>
        <dbReference type="ARBA" id="ARBA00022846"/>
    </source>
</evidence>
<dbReference type="GO" id="GO:0008270">
    <property type="term" value="F:zinc ion binding"/>
    <property type="evidence" value="ECO:0007669"/>
    <property type="project" value="UniProtKB-KW"/>
</dbReference>
<evidence type="ECO:0000256" key="7">
    <source>
        <dbReference type="ARBA" id="ARBA00022723"/>
    </source>
</evidence>
<keyword evidence="11 17" id="KW-0175">Coiled coil</keyword>
<dbReference type="GO" id="GO:0031267">
    <property type="term" value="F:small GTPase binding"/>
    <property type="evidence" value="ECO:0007669"/>
    <property type="project" value="InterPro"/>
</dbReference>
<evidence type="ECO:0000256" key="3">
    <source>
        <dbReference type="ARBA" id="ARBA00009859"/>
    </source>
</evidence>
<dbReference type="SUPFAM" id="SSF57850">
    <property type="entry name" value="RING/U-box"/>
    <property type="match status" value="1"/>
</dbReference>
<dbReference type="AlphaFoldDB" id="A0A8W8K5X5"/>
<dbReference type="InterPro" id="IPR039308">
    <property type="entry name" value="GAS8"/>
</dbReference>
<feature type="domain" description="FERM" evidence="19">
    <location>
        <begin position="446"/>
        <end position="730"/>
    </location>
</feature>
<evidence type="ECO:0000256" key="6">
    <source>
        <dbReference type="ARBA" id="ARBA00022701"/>
    </source>
</evidence>